<comment type="caution">
    <text evidence="1">The sequence shown here is derived from an EMBL/GenBank/DDBJ whole genome shotgun (WGS) entry which is preliminary data.</text>
</comment>
<sequence length="69" mass="7763">MYHDLIQSELAVKGRRVALYQTPVPKLFSHSHLLPPSVLFPFLDQKLTAETGSFSQRAQCGNDSNCLFL</sequence>
<name>A0ACB9QCD4_BAUVA</name>
<protein>
    <submittedName>
        <fullName evidence="1">Uncharacterized protein</fullName>
    </submittedName>
</protein>
<dbReference type="EMBL" id="CM039426">
    <property type="protein sequence ID" value="KAI4356465.1"/>
    <property type="molecule type" value="Genomic_DNA"/>
</dbReference>
<gene>
    <name evidence="1" type="ORF">L6164_000487</name>
</gene>
<keyword evidence="2" id="KW-1185">Reference proteome</keyword>
<accession>A0ACB9QCD4</accession>
<proteinExistence type="predicted"/>
<dbReference type="Proteomes" id="UP000828941">
    <property type="component" value="Chromosome 1"/>
</dbReference>
<reference evidence="1 2" key="1">
    <citation type="journal article" date="2022" name="DNA Res.">
        <title>Chromosomal-level genome assembly of the orchid tree Bauhinia variegata (Leguminosae; Cercidoideae) supports the allotetraploid origin hypothesis of Bauhinia.</title>
        <authorList>
            <person name="Zhong Y."/>
            <person name="Chen Y."/>
            <person name="Zheng D."/>
            <person name="Pang J."/>
            <person name="Liu Y."/>
            <person name="Luo S."/>
            <person name="Meng S."/>
            <person name="Qian L."/>
            <person name="Wei D."/>
            <person name="Dai S."/>
            <person name="Zhou R."/>
        </authorList>
    </citation>
    <scope>NUCLEOTIDE SEQUENCE [LARGE SCALE GENOMIC DNA]</scope>
    <source>
        <strain evidence="1">BV-YZ2020</strain>
    </source>
</reference>
<evidence type="ECO:0000313" key="1">
    <source>
        <dbReference type="EMBL" id="KAI4356465.1"/>
    </source>
</evidence>
<evidence type="ECO:0000313" key="2">
    <source>
        <dbReference type="Proteomes" id="UP000828941"/>
    </source>
</evidence>
<organism evidence="1 2">
    <name type="scientific">Bauhinia variegata</name>
    <name type="common">Purple orchid tree</name>
    <name type="synonym">Phanera variegata</name>
    <dbReference type="NCBI Taxonomy" id="167791"/>
    <lineage>
        <taxon>Eukaryota</taxon>
        <taxon>Viridiplantae</taxon>
        <taxon>Streptophyta</taxon>
        <taxon>Embryophyta</taxon>
        <taxon>Tracheophyta</taxon>
        <taxon>Spermatophyta</taxon>
        <taxon>Magnoliopsida</taxon>
        <taxon>eudicotyledons</taxon>
        <taxon>Gunneridae</taxon>
        <taxon>Pentapetalae</taxon>
        <taxon>rosids</taxon>
        <taxon>fabids</taxon>
        <taxon>Fabales</taxon>
        <taxon>Fabaceae</taxon>
        <taxon>Cercidoideae</taxon>
        <taxon>Cercideae</taxon>
        <taxon>Bauhiniinae</taxon>
        <taxon>Bauhinia</taxon>
    </lineage>
</organism>